<gene>
    <name evidence="2" type="ORF">PACLA_8A080983</name>
</gene>
<dbReference type="InterPro" id="IPR027417">
    <property type="entry name" value="P-loop_NTPase"/>
</dbReference>
<dbReference type="GO" id="GO:0001517">
    <property type="term" value="F:N-acetylglucosamine 6-O-sulfotransferase activity"/>
    <property type="evidence" value="ECO:0007669"/>
    <property type="project" value="TreeGrafter"/>
</dbReference>
<dbReference type="GO" id="GO:0006044">
    <property type="term" value="P:N-acetylglucosamine metabolic process"/>
    <property type="evidence" value="ECO:0007669"/>
    <property type="project" value="TreeGrafter"/>
</dbReference>
<dbReference type="Proteomes" id="UP001152795">
    <property type="component" value="Unassembled WGS sequence"/>
</dbReference>
<protein>
    <submittedName>
        <fullName evidence="2">Carbohydrate sulfotransferase 6</fullName>
    </submittedName>
</protein>
<evidence type="ECO:0000313" key="3">
    <source>
        <dbReference type="Proteomes" id="UP001152795"/>
    </source>
</evidence>
<reference evidence="2" key="1">
    <citation type="submission" date="2020-04" db="EMBL/GenBank/DDBJ databases">
        <authorList>
            <person name="Alioto T."/>
            <person name="Alioto T."/>
            <person name="Gomez Garrido J."/>
        </authorList>
    </citation>
    <scope>NUCLEOTIDE SEQUENCE</scope>
    <source>
        <strain evidence="2">A484AB</strain>
    </source>
</reference>
<dbReference type="PANTHER" id="PTHR10704">
    <property type="entry name" value="CARBOHYDRATE SULFOTRANSFERASE"/>
    <property type="match status" value="1"/>
</dbReference>
<sequence length="238" mass="27713">MSTQPLCQDKLKSWNGQKEKTICQNRLEAKQTSLVCRNHKQVTVKVLSHRMKLSVILSRASNRTNLKIIHLLRDPRAIIASRLRLGWISKTGTLKIQEFCNRMSEDLQFVTTSTISRNYMILRYEDLVANVFPVVTNIFLTTGLDLTDNLEKWLVENTRWSGSIDTLEPFRTTKRNALRTAHFWRKNISMNAVRIVEENCKVVMKEAGYRRVTDVHELRNETLSLLVRPTDIINQFLL</sequence>
<dbReference type="Pfam" id="PF00685">
    <property type="entry name" value="Sulfotransfer_1"/>
    <property type="match status" value="1"/>
</dbReference>
<feature type="domain" description="Sulfotransferase" evidence="1">
    <location>
        <begin position="57"/>
        <end position="200"/>
    </location>
</feature>
<evidence type="ECO:0000313" key="2">
    <source>
        <dbReference type="EMBL" id="CAB4009381.1"/>
    </source>
</evidence>
<dbReference type="Gene3D" id="3.40.50.300">
    <property type="entry name" value="P-loop containing nucleotide triphosphate hydrolases"/>
    <property type="match status" value="1"/>
</dbReference>
<organism evidence="2 3">
    <name type="scientific">Paramuricea clavata</name>
    <name type="common">Red gorgonian</name>
    <name type="synonym">Violescent sea-whip</name>
    <dbReference type="NCBI Taxonomy" id="317549"/>
    <lineage>
        <taxon>Eukaryota</taxon>
        <taxon>Metazoa</taxon>
        <taxon>Cnidaria</taxon>
        <taxon>Anthozoa</taxon>
        <taxon>Octocorallia</taxon>
        <taxon>Malacalcyonacea</taxon>
        <taxon>Plexauridae</taxon>
        <taxon>Paramuricea</taxon>
    </lineage>
</organism>
<dbReference type="EMBL" id="CACRXK020006433">
    <property type="protein sequence ID" value="CAB4009381.1"/>
    <property type="molecule type" value="Genomic_DNA"/>
</dbReference>
<dbReference type="OrthoDB" id="6138663at2759"/>
<dbReference type="SUPFAM" id="SSF52540">
    <property type="entry name" value="P-loop containing nucleoside triphosphate hydrolases"/>
    <property type="match status" value="1"/>
</dbReference>
<dbReference type="GO" id="GO:0006790">
    <property type="term" value="P:sulfur compound metabolic process"/>
    <property type="evidence" value="ECO:0007669"/>
    <property type="project" value="TreeGrafter"/>
</dbReference>
<evidence type="ECO:0000259" key="1">
    <source>
        <dbReference type="Pfam" id="PF00685"/>
    </source>
</evidence>
<keyword evidence="3" id="KW-1185">Reference proteome</keyword>
<proteinExistence type="predicted"/>
<accession>A0A6S7IV65</accession>
<dbReference type="InterPro" id="IPR000863">
    <property type="entry name" value="Sulfotransferase_dom"/>
</dbReference>
<dbReference type="InterPro" id="IPR051135">
    <property type="entry name" value="Gal/GlcNAc/GalNAc_ST"/>
</dbReference>
<dbReference type="PANTHER" id="PTHR10704:SF44">
    <property type="entry name" value="LD35051P-RELATED"/>
    <property type="match status" value="1"/>
</dbReference>
<name>A0A6S7IV65_PARCT</name>
<comment type="caution">
    <text evidence="2">The sequence shown here is derived from an EMBL/GenBank/DDBJ whole genome shotgun (WGS) entry which is preliminary data.</text>
</comment>
<dbReference type="AlphaFoldDB" id="A0A6S7IV65"/>